<feature type="compositionally biased region" description="Low complexity" evidence="1">
    <location>
        <begin position="172"/>
        <end position="186"/>
    </location>
</feature>
<evidence type="ECO:0000256" key="1">
    <source>
        <dbReference type="SAM" id="MobiDB-lite"/>
    </source>
</evidence>
<feature type="region of interest" description="Disordered" evidence="1">
    <location>
        <begin position="168"/>
        <end position="194"/>
    </location>
</feature>
<dbReference type="EMBL" id="JACYTO010000001">
    <property type="protein sequence ID" value="MBD8501867.1"/>
    <property type="molecule type" value="Genomic_DNA"/>
</dbReference>
<evidence type="ECO:0000313" key="2">
    <source>
        <dbReference type="EMBL" id="MBD8501867.1"/>
    </source>
</evidence>
<gene>
    <name evidence="2" type="ORF">IFO67_03135</name>
</gene>
<protein>
    <submittedName>
        <fullName evidence="2">Uncharacterized protein</fullName>
    </submittedName>
</protein>
<keyword evidence="3" id="KW-1185">Reference proteome</keyword>
<accession>A0ABR9B6G9</accession>
<sequence length="272" mass="29719">MSMKYRLPMFERLEPCRPWRGGRITDTDPLTLNEAAREASRHAGTEVTAADFLRAAARGEITLRAIVHSRAKVQKHDGGIYCNQGEPTENTVPKGAIPTLPIVACQQLAATGRASWRTFEGCELIDGMVCRFDKAWLADGEPDFETVLDDCRVIGFDVHALADAFATDEEPTAPSATPTETAEPATGDSARTRHDDIQIEIDDVRAGLEQQGEPAKPAKVMALLRERAGKPDSCISEPAPDGVIWIRGTTGKPAKLTMEALTKRIDRTRKGR</sequence>
<organism evidence="2 3">
    <name type="scientific">Thauera sedimentorum</name>
    <dbReference type="NCBI Taxonomy" id="2767595"/>
    <lineage>
        <taxon>Bacteria</taxon>
        <taxon>Pseudomonadati</taxon>
        <taxon>Pseudomonadota</taxon>
        <taxon>Betaproteobacteria</taxon>
        <taxon>Rhodocyclales</taxon>
        <taxon>Zoogloeaceae</taxon>
        <taxon>Thauera</taxon>
    </lineage>
</organism>
<evidence type="ECO:0000313" key="3">
    <source>
        <dbReference type="Proteomes" id="UP000603602"/>
    </source>
</evidence>
<name>A0ABR9B6G9_9RHOO</name>
<proteinExistence type="predicted"/>
<dbReference type="RefSeq" id="WP_187716685.1">
    <property type="nucleotide sequence ID" value="NZ_JACTAH010000001.1"/>
</dbReference>
<dbReference type="Proteomes" id="UP000603602">
    <property type="component" value="Unassembled WGS sequence"/>
</dbReference>
<comment type="caution">
    <text evidence="2">The sequence shown here is derived from an EMBL/GenBank/DDBJ whole genome shotgun (WGS) entry which is preliminary data.</text>
</comment>
<reference evidence="3" key="1">
    <citation type="submission" date="2023-07" db="EMBL/GenBank/DDBJ databases">
        <title>Thauera sp. CAU 1555 isolated from sand of Yaerae Beach.</title>
        <authorList>
            <person name="Kim W."/>
        </authorList>
    </citation>
    <scope>NUCLEOTIDE SEQUENCE [LARGE SCALE GENOMIC DNA]</scope>
    <source>
        <strain evidence="3">CAU 1555</strain>
    </source>
</reference>